<sequence>MPLEATLMIIDNSEYMRNGDYQPSRFDAQQDAVNTVFQTKIDSNPENTVGIMTMAGKSPEVLVTHTKDIGQILQALHSTADKIGGAADIPTAIAVAQLALKHRQNKNLRQRIIVFVASPLEGQGADEKSMVRLAKKLKKNNVAVDFIAFGDGIEEGERSVLKTFVENASSGDNSHLITVPPGPHLLSDMVLTSPILAGDRGIPEEAMGDATGAAPGANFEFGVDPSLDPELAMALRMSLEEEQARQAAAAQTGGAASGSTAPAAPAEAPSSAAAPVASAPAPIASVPADPTDDEEEAMLKQALALSEGKDVEMAPAGDEELSEEDEIARAIAMSMQQQEGDKDKDKK</sequence>
<dbReference type="PROSITE" id="PS50234">
    <property type="entry name" value="VWFA"/>
    <property type="match status" value="1"/>
</dbReference>
<evidence type="ECO:0000313" key="6">
    <source>
        <dbReference type="Proteomes" id="UP000015241"/>
    </source>
</evidence>
<dbReference type="PROSITE" id="PS50330">
    <property type="entry name" value="UIM"/>
    <property type="match status" value="2"/>
</dbReference>
<proteinExistence type="inferred from homology"/>
<dbReference type="InterPro" id="IPR002035">
    <property type="entry name" value="VWF_A"/>
</dbReference>
<comment type="similarity">
    <text evidence="1">Belongs to the proteasome subunit S5A family.</text>
</comment>
<dbReference type="InterPro" id="IPR027040">
    <property type="entry name" value="PSMD4"/>
</dbReference>
<evidence type="ECO:0000256" key="3">
    <source>
        <dbReference type="SAM" id="MobiDB-lite"/>
    </source>
</evidence>
<accession>S8DUU1</accession>
<reference evidence="5 6" key="1">
    <citation type="journal article" date="2012" name="Science">
        <title>The Paleozoic origin of enzymatic lignin decomposition reconstructed from 31 fungal genomes.</title>
        <authorList>
            <person name="Floudas D."/>
            <person name="Binder M."/>
            <person name="Riley R."/>
            <person name="Barry K."/>
            <person name="Blanchette R.A."/>
            <person name="Henrissat B."/>
            <person name="Martinez A.T."/>
            <person name="Otillar R."/>
            <person name="Spatafora J.W."/>
            <person name="Yadav J.S."/>
            <person name="Aerts A."/>
            <person name="Benoit I."/>
            <person name="Boyd A."/>
            <person name="Carlson A."/>
            <person name="Copeland A."/>
            <person name="Coutinho P.M."/>
            <person name="de Vries R.P."/>
            <person name="Ferreira P."/>
            <person name="Findley K."/>
            <person name="Foster B."/>
            <person name="Gaskell J."/>
            <person name="Glotzer D."/>
            <person name="Gorecki P."/>
            <person name="Heitman J."/>
            <person name="Hesse C."/>
            <person name="Hori C."/>
            <person name="Igarashi K."/>
            <person name="Jurgens J.A."/>
            <person name="Kallen N."/>
            <person name="Kersten P."/>
            <person name="Kohler A."/>
            <person name="Kuees U."/>
            <person name="Kumar T.K.A."/>
            <person name="Kuo A."/>
            <person name="LaButti K."/>
            <person name="Larrondo L.F."/>
            <person name="Lindquist E."/>
            <person name="Ling A."/>
            <person name="Lombard V."/>
            <person name="Lucas S."/>
            <person name="Lundell T."/>
            <person name="Martin R."/>
            <person name="McLaughlin D.J."/>
            <person name="Morgenstern I."/>
            <person name="Morin E."/>
            <person name="Murat C."/>
            <person name="Nagy L.G."/>
            <person name="Nolan M."/>
            <person name="Ohm R.A."/>
            <person name="Patyshakuliyeva A."/>
            <person name="Rokas A."/>
            <person name="Ruiz-Duenas F.J."/>
            <person name="Sabat G."/>
            <person name="Salamov A."/>
            <person name="Samejima M."/>
            <person name="Schmutz J."/>
            <person name="Slot J.C."/>
            <person name="St John F."/>
            <person name="Stenlid J."/>
            <person name="Sun H."/>
            <person name="Sun S."/>
            <person name="Syed K."/>
            <person name="Tsang A."/>
            <person name="Wiebenga A."/>
            <person name="Young D."/>
            <person name="Pisabarro A."/>
            <person name="Eastwood D.C."/>
            <person name="Martin F."/>
            <person name="Cullen D."/>
            <person name="Grigoriev I.V."/>
            <person name="Hibbett D.S."/>
        </authorList>
    </citation>
    <scope>NUCLEOTIDE SEQUENCE</scope>
    <source>
        <strain evidence="6">FP-58527</strain>
    </source>
</reference>
<dbReference type="Pfam" id="PF02809">
    <property type="entry name" value="UIM"/>
    <property type="match status" value="3"/>
</dbReference>
<evidence type="ECO:0000259" key="4">
    <source>
        <dbReference type="PROSITE" id="PS50234"/>
    </source>
</evidence>
<keyword evidence="6" id="KW-1185">Reference proteome</keyword>
<evidence type="ECO:0000256" key="1">
    <source>
        <dbReference type="ARBA" id="ARBA00005574"/>
    </source>
</evidence>
<keyword evidence="2" id="KW-0647">Proteasome</keyword>
<dbReference type="FunCoup" id="S8DUU1">
    <property type="interactions" value="547"/>
</dbReference>
<dbReference type="SUPFAM" id="SSF53300">
    <property type="entry name" value="vWA-like"/>
    <property type="match status" value="1"/>
</dbReference>
<dbReference type="InterPro" id="IPR036465">
    <property type="entry name" value="vWFA_dom_sf"/>
</dbReference>
<dbReference type="PANTHER" id="PTHR10223:SF0">
    <property type="entry name" value="26S PROTEASOME NON-ATPASE REGULATORY SUBUNIT 4"/>
    <property type="match status" value="1"/>
</dbReference>
<dbReference type="EMBL" id="KE504217">
    <property type="protein sequence ID" value="EPS94998.1"/>
    <property type="molecule type" value="Genomic_DNA"/>
</dbReference>
<dbReference type="OrthoDB" id="1731724at2759"/>
<dbReference type="CDD" id="cd01452">
    <property type="entry name" value="VWA_26S_proteasome_subunit"/>
    <property type="match status" value="1"/>
</dbReference>
<organism evidence="5 6">
    <name type="scientific">Fomitopsis schrenkii</name>
    <name type="common">Brown rot fungus</name>
    <dbReference type="NCBI Taxonomy" id="2126942"/>
    <lineage>
        <taxon>Eukaryota</taxon>
        <taxon>Fungi</taxon>
        <taxon>Dikarya</taxon>
        <taxon>Basidiomycota</taxon>
        <taxon>Agaricomycotina</taxon>
        <taxon>Agaricomycetes</taxon>
        <taxon>Polyporales</taxon>
        <taxon>Fomitopsis</taxon>
    </lineage>
</organism>
<dbReference type="PANTHER" id="PTHR10223">
    <property type="entry name" value="26S PROTEASOME NON-ATPASE REGULATORY SUBUNIT 4"/>
    <property type="match status" value="1"/>
</dbReference>
<dbReference type="GO" id="GO:0008540">
    <property type="term" value="C:proteasome regulatory particle, base subcomplex"/>
    <property type="evidence" value="ECO:0007669"/>
    <property type="project" value="TreeGrafter"/>
</dbReference>
<dbReference type="GO" id="GO:0036435">
    <property type="term" value="F:K48-linked polyubiquitin modification-dependent protein binding"/>
    <property type="evidence" value="ECO:0007669"/>
    <property type="project" value="UniProtKB-ARBA"/>
</dbReference>
<dbReference type="InParanoid" id="S8DUU1"/>
<dbReference type="AlphaFoldDB" id="S8DUU1"/>
<dbReference type="SMART" id="SM00327">
    <property type="entry name" value="VWA"/>
    <property type="match status" value="1"/>
</dbReference>
<feature type="compositionally biased region" description="Low complexity" evidence="3">
    <location>
        <begin position="245"/>
        <end position="288"/>
    </location>
</feature>
<evidence type="ECO:0000256" key="2">
    <source>
        <dbReference type="ARBA" id="ARBA00022942"/>
    </source>
</evidence>
<dbReference type="Gene3D" id="1.10.287.3990">
    <property type="match status" value="1"/>
</dbReference>
<dbReference type="GO" id="GO:0043161">
    <property type="term" value="P:proteasome-mediated ubiquitin-dependent protein catabolic process"/>
    <property type="evidence" value="ECO:0007669"/>
    <property type="project" value="TreeGrafter"/>
</dbReference>
<dbReference type="eggNOG" id="KOG2884">
    <property type="taxonomic scope" value="Eukaryota"/>
</dbReference>
<dbReference type="Pfam" id="PF13519">
    <property type="entry name" value="VWA_2"/>
    <property type="match status" value="1"/>
</dbReference>
<name>S8DUU1_FOMSC</name>
<dbReference type="GO" id="GO:0005829">
    <property type="term" value="C:cytosol"/>
    <property type="evidence" value="ECO:0007669"/>
    <property type="project" value="TreeGrafter"/>
</dbReference>
<gene>
    <name evidence="5" type="ORF">FOMPIDRAFT_1025962</name>
</gene>
<feature type="region of interest" description="Disordered" evidence="3">
    <location>
        <begin position="243"/>
        <end position="347"/>
    </location>
</feature>
<dbReference type="Proteomes" id="UP000015241">
    <property type="component" value="Unassembled WGS sequence"/>
</dbReference>
<dbReference type="FunFam" id="3.40.50.410:FF:000005">
    <property type="entry name" value="26S proteasome non-ATPase regulatory subunit 4"/>
    <property type="match status" value="1"/>
</dbReference>
<protein>
    <recommendedName>
        <fullName evidence="4">VWFA domain-containing protein</fullName>
    </recommendedName>
</protein>
<dbReference type="STRING" id="743788.S8DUU1"/>
<dbReference type="InterPro" id="IPR003903">
    <property type="entry name" value="UIM_dom"/>
</dbReference>
<dbReference type="Gene3D" id="3.40.50.410">
    <property type="entry name" value="von Willebrand factor, type A domain"/>
    <property type="match status" value="1"/>
</dbReference>
<evidence type="ECO:0000313" key="5">
    <source>
        <dbReference type="EMBL" id="EPS94998.1"/>
    </source>
</evidence>
<feature type="compositionally biased region" description="Acidic residues" evidence="3">
    <location>
        <begin position="317"/>
        <end position="326"/>
    </location>
</feature>
<dbReference type="GO" id="GO:0005634">
    <property type="term" value="C:nucleus"/>
    <property type="evidence" value="ECO:0007669"/>
    <property type="project" value="TreeGrafter"/>
</dbReference>
<dbReference type="SMART" id="SM00726">
    <property type="entry name" value="UIM"/>
    <property type="match status" value="3"/>
</dbReference>
<dbReference type="HOGENOM" id="CLU_033293_1_0_1"/>
<feature type="domain" description="VWFA" evidence="4">
    <location>
        <begin position="5"/>
        <end position="195"/>
    </location>
</feature>